<protein>
    <submittedName>
        <fullName evidence="6">TetR/AcrR family transcriptional regulator</fullName>
    </submittedName>
</protein>
<keyword evidence="3" id="KW-0804">Transcription</keyword>
<keyword evidence="2 4" id="KW-0238">DNA-binding</keyword>
<reference evidence="6" key="1">
    <citation type="submission" date="2020-09" db="EMBL/GenBank/DDBJ databases">
        <title>Iningainema tapete sp. nov. (Scytonemataceae, Cyanobacteria) from greenhouses in central Florida (USA) produces two types of nodularin with biosynthetic potential for microcystin-LR and anabaenopeptins.</title>
        <authorList>
            <person name="Berthold D.E."/>
            <person name="Lefler F.W."/>
            <person name="Huang I.-S."/>
            <person name="Abdulla H."/>
            <person name="Zimba P.V."/>
            <person name="Laughinghouse H.D. IV."/>
        </authorList>
    </citation>
    <scope>NUCLEOTIDE SEQUENCE</scope>
    <source>
        <strain evidence="6">BLCCT55</strain>
    </source>
</reference>
<organism evidence="6 7">
    <name type="scientific">Iningainema tapete BLCC-T55</name>
    <dbReference type="NCBI Taxonomy" id="2748662"/>
    <lineage>
        <taxon>Bacteria</taxon>
        <taxon>Bacillati</taxon>
        <taxon>Cyanobacteriota</taxon>
        <taxon>Cyanophyceae</taxon>
        <taxon>Nostocales</taxon>
        <taxon>Scytonemataceae</taxon>
        <taxon>Iningainema tapete</taxon>
    </lineage>
</organism>
<dbReference type="Pfam" id="PF00440">
    <property type="entry name" value="TetR_N"/>
    <property type="match status" value="1"/>
</dbReference>
<dbReference type="GO" id="GO:0003700">
    <property type="term" value="F:DNA-binding transcription factor activity"/>
    <property type="evidence" value="ECO:0007669"/>
    <property type="project" value="TreeGrafter"/>
</dbReference>
<dbReference type="InterPro" id="IPR041479">
    <property type="entry name" value="TetR_CgmR_C"/>
</dbReference>
<dbReference type="RefSeq" id="WP_190827469.1">
    <property type="nucleotide sequence ID" value="NZ_CAWPPI010000042.1"/>
</dbReference>
<evidence type="ECO:0000313" key="7">
    <source>
        <dbReference type="Proteomes" id="UP000629098"/>
    </source>
</evidence>
<comment type="caution">
    <text evidence="6">The sequence shown here is derived from an EMBL/GenBank/DDBJ whole genome shotgun (WGS) entry which is preliminary data.</text>
</comment>
<dbReference type="SUPFAM" id="SSF48498">
    <property type="entry name" value="Tetracyclin repressor-like, C-terminal domain"/>
    <property type="match status" value="1"/>
</dbReference>
<evidence type="ECO:0000313" key="6">
    <source>
        <dbReference type="EMBL" id="MBD2772646.1"/>
    </source>
</evidence>
<gene>
    <name evidence="6" type="ORF">ICL16_11310</name>
</gene>
<dbReference type="InterPro" id="IPR001647">
    <property type="entry name" value="HTH_TetR"/>
</dbReference>
<dbReference type="EMBL" id="JACXAE010000042">
    <property type="protein sequence ID" value="MBD2772646.1"/>
    <property type="molecule type" value="Genomic_DNA"/>
</dbReference>
<dbReference type="PROSITE" id="PS50977">
    <property type="entry name" value="HTH_TETR_2"/>
    <property type="match status" value="1"/>
</dbReference>
<evidence type="ECO:0000259" key="5">
    <source>
        <dbReference type="PROSITE" id="PS50977"/>
    </source>
</evidence>
<dbReference type="AlphaFoldDB" id="A0A8J6XHZ1"/>
<dbReference type="Pfam" id="PF17937">
    <property type="entry name" value="TetR_C_28"/>
    <property type="match status" value="1"/>
</dbReference>
<proteinExistence type="predicted"/>
<evidence type="ECO:0000256" key="2">
    <source>
        <dbReference type="ARBA" id="ARBA00023125"/>
    </source>
</evidence>
<name>A0A8J6XHZ1_9CYAN</name>
<dbReference type="InterPro" id="IPR009057">
    <property type="entry name" value="Homeodomain-like_sf"/>
</dbReference>
<evidence type="ECO:0000256" key="4">
    <source>
        <dbReference type="PROSITE-ProRule" id="PRU00335"/>
    </source>
</evidence>
<accession>A0A8J6XHZ1</accession>
<dbReference type="SUPFAM" id="SSF46689">
    <property type="entry name" value="Homeodomain-like"/>
    <property type="match status" value="1"/>
</dbReference>
<keyword evidence="1" id="KW-0805">Transcription regulation</keyword>
<dbReference type="GO" id="GO:0000976">
    <property type="term" value="F:transcription cis-regulatory region binding"/>
    <property type="evidence" value="ECO:0007669"/>
    <property type="project" value="TreeGrafter"/>
</dbReference>
<dbReference type="PRINTS" id="PR00455">
    <property type="entry name" value="HTHTETR"/>
</dbReference>
<dbReference type="Gene3D" id="1.10.357.10">
    <property type="entry name" value="Tetracycline Repressor, domain 2"/>
    <property type="match status" value="1"/>
</dbReference>
<feature type="DNA-binding region" description="H-T-H motif" evidence="4">
    <location>
        <begin position="33"/>
        <end position="52"/>
    </location>
</feature>
<evidence type="ECO:0000256" key="1">
    <source>
        <dbReference type="ARBA" id="ARBA00023015"/>
    </source>
</evidence>
<keyword evidence="7" id="KW-1185">Reference proteome</keyword>
<dbReference type="InterPro" id="IPR036271">
    <property type="entry name" value="Tet_transcr_reg_TetR-rel_C_sf"/>
</dbReference>
<evidence type="ECO:0000256" key="3">
    <source>
        <dbReference type="ARBA" id="ARBA00023163"/>
    </source>
</evidence>
<feature type="domain" description="HTH tetR-type" evidence="5">
    <location>
        <begin position="10"/>
        <end position="70"/>
    </location>
</feature>
<dbReference type="PANTHER" id="PTHR30055:SF234">
    <property type="entry name" value="HTH-TYPE TRANSCRIPTIONAL REGULATOR BETI"/>
    <property type="match status" value="1"/>
</dbReference>
<dbReference type="InterPro" id="IPR050109">
    <property type="entry name" value="HTH-type_TetR-like_transc_reg"/>
</dbReference>
<dbReference type="Proteomes" id="UP000629098">
    <property type="component" value="Unassembled WGS sequence"/>
</dbReference>
<sequence>MNDPKKPKSSATREAILQATSQVILERGVEKLTLDAVAHQAGVSKGGLLYHFPSKESLVTGLIHQLRDEFETKLQEEYDQDDAPGTPGQWIRAYVRATLRFNKQLLAIITHLSNAAATINPELFEIAREQEKLWQQKVQESGIDPVRATIIQLAIDGLWFSESLGLPSPDESLRTQVVERLLAMTKESP</sequence>
<dbReference type="PANTHER" id="PTHR30055">
    <property type="entry name" value="HTH-TYPE TRANSCRIPTIONAL REGULATOR RUTR"/>
    <property type="match status" value="1"/>
</dbReference>